<keyword evidence="3" id="KW-0808">Transferase</keyword>
<evidence type="ECO:0000313" key="4">
    <source>
        <dbReference type="Proteomes" id="UP000255233"/>
    </source>
</evidence>
<feature type="transmembrane region" description="Helical" evidence="1">
    <location>
        <begin position="186"/>
        <end position="205"/>
    </location>
</feature>
<keyword evidence="1" id="KW-0472">Membrane</keyword>
<dbReference type="InterPro" id="IPR052734">
    <property type="entry name" value="Nod_factor_acetyltransferase"/>
</dbReference>
<dbReference type="Proteomes" id="UP000255233">
    <property type="component" value="Unassembled WGS sequence"/>
</dbReference>
<feature type="transmembrane region" description="Helical" evidence="1">
    <location>
        <begin position="303"/>
        <end position="324"/>
    </location>
</feature>
<gene>
    <name evidence="3" type="ORF">NCTC11190_00579</name>
</gene>
<evidence type="ECO:0000256" key="1">
    <source>
        <dbReference type="SAM" id="Phobius"/>
    </source>
</evidence>
<keyword evidence="4" id="KW-1185">Reference proteome</keyword>
<dbReference type="Pfam" id="PF01757">
    <property type="entry name" value="Acyl_transf_3"/>
    <property type="match status" value="1"/>
</dbReference>
<dbReference type="RefSeq" id="WP_027290631.1">
    <property type="nucleotide sequence ID" value="NZ_UGVL01000001.1"/>
</dbReference>
<feature type="transmembrane region" description="Helical" evidence="1">
    <location>
        <begin position="32"/>
        <end position="52"/>
    </location>
</feature>
<sequence>MRNPYVSFLQAFGILLVAAGHAFPTDGHDGLLYRWIYSFHMPLWVFLSGYLLRYTAPAAAPGTCPLAGIRFGGRGGFLDKKVRRLLVPYFVISTLVFLPKVWLSRWAVKPVELSWEAYAEMLLVPSKNVIVYYWFLPTIFILLTGTVLFAKLLGRFRFGGRVPLWVWLLVALAAAVFNPLAGVTWLNLGGVVKFAFFFVLGIVYCTRQGDIDRNLQLGAPWPTIGWGATSVFLTVTGYGHLNPLFASLTAVCGILFALSLGHACLRAGFRFFAPLDGATYAIFLFSWFPQSALRVLLYDYGHFSPWIGIPLSTLAGMVLPWLVWKGLQYGKRWPAGRAAAGLLGQ</sequence>
<feature type="transmembrane region" description="Helical" evidence="1">
    <location>
        <begin position="130"/>
        <end position="150"/>
    </location>
</feature>
<dbReference type="PANTHER" id="PTHR37312:SF1">
    <property type="entry name" value="MEMBRANE-BOUND ACYLTRANSFERASE YKRP-RELATED"/>
    <property type="match status" value="1"/>
</dbReference>
<feature type="transmembrane region" description="Helical" evidence="1">
    <location>
        <begin position="244"/>
        <end position="265"/>
    </location>
</feature>
<evidence type="ECO:0000259" key="2">
    <source>
        <dbReference type="Pfam" id="PF01757"/>
    </source>
</evidence>
<organism evidence="3 4">
    <name type="scientific">Rikenella microfusus</name>
    <dbReference type="NCBI Taxonomy" id="28139"/>
    <lineage>
        <taxon>Bacteria</taxon>
        <taxon>Pseudomonadati</taxon>
        <taxon>Bacteroidota</taxon>
        <taxon>Bacteroidia</taxon>
        <taxon>Bacteroidales</taxon>
        <taxon>Rikenellaceae</taxon>
        <taxon>Rikenella</taxon>
    </lineage>
</organism>
<feature type="transmembrane region" description="Helical" evidence="1">
    <location>
        <begin position="85"/>
        <end position="103"/>
    </location>
</feature>
<dbReference type="STRING" id="880526.GCA_000427365_00867"/>
<feature type="transmembrane region" description="Helical" evidence="1">
    <location>
        <begin position="217"/>
        <end position="238"/>
    </location>
</feature>
<evidence type="ECO:0000313" key="3">
    <source>
        <dbReference type="EMBL" id="SUE33372.1"/>
    </source>
</evidence>
<keyword evidence="1" id="KW-0812">Transmembrane</keyword>
<keyword evidence="1" id="KW-1133">Transmembrane helix</keyword>
<dbReference type="PANTHER" id="PTHR37312">
    <property type="entry name" value="MEMBRANE-BOUND ACYLTRANSFERASE YKRP-RELATED"/>
    <property type="match status" value="1"/>
</dbReference>
<feature type="domain" description="Acyltransferase 3" evidence="2">
    <location>
        <begin position="4"/>
        <end position="324"/>
    </location>
</feature>
<dbReference type="InterPro" id="IPR002656">
    <property type="entry name" value="Acyl_transf_3_dom"/>
</dbReference>
<reference evidence="3 4" key="1">
    <citation type="submission" date="2018-06" db="EMBL/GenBank/DDBJ databases">
        <authorList>
            <consortium name="Pathogen Informatics"/>
            <person name="Doyle S."/>
        </authorList>
    </citation>
    <scope>NUCLEOTIDE SEQUENCE [LARGE SCALE GENOMIC DNA]</scope>
    <source>
        <strain evidence="3 4">NCTC11190</strain>
    </source>
</reference>
<feature type="transmembrane region" description="Helical" evidence="1">
    <location>
        <begin position="162"/>
        <end position="180"/>
    </location>
</feature>
<proteinExistence type="predicted"/>
<protein>
    <submittedName>
        <fullName evidence="3">Fucose 4-O-acetylase and related acetyltransferases</fullName>
    </submittedName>
</protein>
<name>A0A379MRW9_9BACT</name>
<dbReference type="GO" id="GO:0016747">
    <property type="term" value="F:acyltransferase activity, transferring groups other than amino-acyl groups"/>
    <property type="evidence" value="ECO:0007669"/>
    <property type="project" value="InterPro"/>
</dbReference>
<dbReference type="AlphaFoldDB" id="A0A379MRW9"/>
<dbReference type="EMBL" id="UGVL01000001">
    <property type="protein sequence ID" value="SUE33372.1"/>
    <property type="molecule type" value="Genomic_DNA"/>
</dbReference>
<accession>A0A379MRW9</accession>